<evidence type="ECO:0000256" key="4">
    <source>
        <dbReference type="ARBA" id="ARBA00015883"/>
    </source>
</evidence>
<dbReference type="VEuPathDB" id="FungiDB:BCV72DRAFT_112161"/>
<evidence type="ECO:0000256" key="9">
    <source>
        <dbReference type="ARBA" id="ARBA00022723"/>
    </source>
</evidence>
<dbReference type="Proteomes" id="UP000242414">
    <property type="component" value="Unassembled WGS sequence"/>
</dbReference>
<proteinExistence type="inferred from homology"/>
<comment type="catalytic activity">
    <reaction evidence="12 15">
        <text>cytidine(4) in tRNA(Pro) + S-adenosyl-L-methionine = 2'-O-methylcytidine(4) in tRNA(Pro) + S-adenosyl-L-homocysteine + H(+)</text>
        <dbReference type="Rhea" id="RHEA:32767"/>
        <dbReference type="Rhea" id="RHEA-COMP:10397"/>
        <dbReference type="Rhea" id="RHEA-COMP:10398"/>
        <dbReference type="ChEBI" id="CHEBI:15378"/>
        <dbReference type="ChEBI" id="CHEBI:57856"/>
        <dbReference type="ChEBI" id="CHEBI:59789"/>
        <dbReference type="ChEBI" id="CHEBI:74495"/>
        <dbReference type="ChEBI" id="CHEBI:82748"/>
        <dbReference type="EC" id="2.1.1.225"/>
    </reaction>
</comment>
<dbReference type="PANTHER" id="PTHR12998">
    <property type="entry name" value="TRNA:M(4)X MODIFICATION ENZYME TRM13 HOMOLOG"/>
    <property type="match status" value="1"/>
</dbReference>
<reference evidence="18" key="1">
    <citation type="journal article" date="2016" name="Proc. Natl. Acad. Sci. U.S.A.">
        <title>Lipid metabolic changes in an early divergent fungus govern the establishment of a mutualistic symbiosis with endobacteria.</title>
        <authorList>
            <person name="Lastovetsky O.A."/>
            <person name="Gaspar M.L."/>
            <person name="Mondo S.J."/>
            <person name="LaButti K.M."/>
            <person name="Sandor L."/>
            <person name="Grigoriev I.V."/>
            <person name="Henry S.A."/>
            <person name="Pawlowska T.E."/>
        </authorList>
    </citation>
    <scope>NUCLEOTIDE SEQUENCE [LARGE SCALE GENOMIC DNA]</scope>
    <source>
        <strain evidence="18">ATCC 52814</strain>
    </source>
</reference>
<keyword evidence="5 15" id="KW-0489">Methyltransferase</keyword>
<dbReference type="Pfam" id="PF05253">
    <property type="entry name" value="zf-U11-48K"/>
    <property type="match status" value="1"/>
</dbReference>
<name>A0A1X0R587_RHIZD</name>
<evidence type="ECO:0000256" key="1">
    <source>
        <dbReference type="ARBA" id="ARBA00002267"/>
    </source>
</evidence>
<comment type="similarity">
    <text evidence="2 15">Belongs to the methyltransferase TRM13 family.</text>
</comment>
<dbReference type="GO" id="GO:0030488">
    <property type="term" value="P:tRNA methylation"/>
    <property type="evidence" value="ECO:0007669"/>
    <property type="project" value="InterPro"/>
</dbReference>
<evidence type="ECO:0000256" key="5">
    <source>
        <dbReference type="ARBA" id="ARBA00022603"/>
    </source>
</evidence>
<evidence type="ECO:0000313" key="18">
    <source>
        <dbReference type="EMBL" id="ORE07141.1"/>
    </source>
</evidence>
<evidence type="ECO:0000256" key="11">
    <source>
        <dbReference type="ARBA" id="ARBA00022833"/>
    </source>
</evidence>
<comment type="catalytic activity">
    <reaction evidence="13 15">
        <text>cytidine(4) in tRNA(Gly)(GCC) + S-adenosyl-L-methionine = 2'-O-methylcytidine(4) in tRNA(Gly)(GCC) + S-adenosyl-L-homocysteine + H(+)</text>
        <dbReference type="Rhea" id="RHEA:43192"/>
        <dbReference type="Rhea" id="RHEA-COMP:10399"/>
        <dbReference type="Rhea" id="RHEA-COMP:10400"/>
        <dbReference type="ChEBI" id="CHEBI:15378"/>
        <dbReference type="ChEBI" id="CHEBI:57856"/>
        <dbReference type="ChEBI" id="CHEBI:59789"/>
        <dbReference type="ChEBI" id="CHEBI:74495"/>
        <dbReference type="ChEBI" id="CHEBI:82748"/>
        <dbReference type="EC" id="2.1.1.225"/>
    </reaction>
</comment>
<accession>A0A1X0R587</accession>
<dbReference type="PANTHER" id="PTHR12998:SF0">
    <property type="entry name" value="TRNA:M(4)X MODIFICATION ENZYME TRM13 HOMOLOG"/>
    <property type="match status" value="1"/>
</dbReference>
<dbReference type="OrthoDB" id="258806at2759"/>
<dbReference type="Pfam" id="PF11722">
    <property type="entry name" value="zf-TRM13_CCCH"/>
    <property type="match status" value="1"/>
</dbReference>
<sequence>MLWSTCSSTAILRKSKRKTKLLNWLKKSTALTTVLPLKIKTGLLKLKALPALPPLLLIGTLKLLPVKLATGLRMFLLLLPPLAGINFFAMFNWLIKFSVSFSFLALVFFKKKIEMPKEPVEKRAKINKNQPLDLPPVPNKPQQCHFFVARKRRYCNLPAKKSQKYCGEHLGLDPDNQASDLKRVPCPYDNSHTVFEKDLKVHMEKRCNSRPKGLPVCHSLNVNCTLELSKEELEFQKNIYSHQKMYIQPWLARVQLKTLSRQELDSIIQKVRTAYEQHVGSIETQILKHTVFEQKRAEVQWTKHLDQQSSLIGHMEQNGLLQDKTAIFIEFGAGKGELSGWVKKAVNEVNGEASYVLIDRKNVRNKVDPSLIGHTQQKSTVQRVLIDIKDLVLSKVECIESNDKKVVAFSKHLCGCATDMTLKCLMNYVEHERTLGRGNPLSGIVIAVCCHQLCRYEMYPNTEYLESIQIDKTEFARLCKMSSWGICGERNQQQLKKEIEKEDNDEENHGDLEEEEDADQTANHFSGLDHSQREKIGYQCKRVLDAGRIKYLEKYGFDAKLVYYCDPSTSLENCALIATPKK</sequence>
<evidence type="ECO:0000256" key="15">
    <source>
        <dbReference type="RuleBase" id="RU367103"/>
    </source>
</evidence>
<evidence type="ECO:0000256" key="16">
    <source>
        <dbReference type="SAM" id="MobiDB-lite"/>
    </source>
</evidence>
<organism evidence="18">
    <name type="scientific">Rhizopus microsporus var. microsporus</name>
    <dbReference type="NCBI Taxonomy" id="86635"/>
    <lineage>
        <taxon>Eukaryota</taxon>
        <taxon>Fungi</taxon>
        <taxon>Fungi incertae sedis</taxon>
        <taxon>Mucoromycota</taxon>
        <taxon>Mucoromycotina</taxon>
        <taxon>Mucoromycetes</taxon>
        <taxon>Mucorales</taxon>
        <taxon>Mucorineae</taxon>
        <taxon>Rhizopodaceae</taxon>
        <taxon>Rhizopus</taxon>
    </lineage>
</organism>
<gene>
    <name evidence="18" type="ORF">BCV72DRAFT_112161</name>
</gene>
<dbReference type="InterPro" id="IPR007871">
    <property type="entry name" value="Methyltransferase_TRM13"/>
</dbReference>
<evidence type="ECO:0000256" key="7">
    <source>
        <dbReference type="ARBA" id="ARBA00022691"/>
    </source>
</evidence>
<keyword evidence="11 15" id="KW-0862">Zinc</keyword>
<protein>
    <recommendedName>
        <fullName evidence="4 15">tRNA:m(4)X modification enzyme TRM13</fullName>
        <ecNumber evidence="3 15">2.1.1.225</ecNumber>
    </recommendedName>
</protein>
<dbReference type="EC" id="2.1.1.225" evidence="3 15"/>
<feature type="compositionally biased region" description="Acidic residues" evidence="16">
    <location>
        <begin position="501"/>
        <end position="519"/>
    </location>
</feature>
<dbReference type="InterPro" id="IPR022776">
    <property type="entry name" value="TRM13/UPF0224_CHHC_Znf_dom"/>
</dbReference>
<keyword evidence="8 15" id="KW-0819">tRNA processing</keyword>
<evidence type="ECO:0000256" key="2">
    <source>
        <dbReference type="ARBA" id="ARBA00005265"/>
    </source>
</evidence>
<comment type="catalytic activity">
    <reaction evidence="14 15">
        <text>adenosine(4) in tRNA(His) + S-adenosyl-L-methionine = 2'-O-methyladenosine(4) in tRNA(His) + S-adenosyl-L-homocysteine + H(+)</text>
        <dbReference type="Rhea" id="RHEA:43196"/>
        <dbReference type="Rhea" id="RHEA-COMP:10401"/>
        <dbReference type="Rhea" id="RHEA-COMP:10402"/>
        <dbReference type="ChEBI" id="CHEBI:15378"/>
        <dbReference type="ChEBI" id="CHEBI:57856"/>
        <dbReference type="ChEBI" id="CHEBI:59789"/>
        <dbReference type="ChEBI" id="CHEBI:74411"/>
        <dbReference type="ChEBI" id="CHEBI:74477"/>
        <dbReference type="EC" id="2.1.1.225"/>
    </reaction>
</comment>
<evidence type="ECO:0000256" key="6">
    <source>
        <dbReference type="ARBA" id="ARBA00022679"/>
    </source>
</evidence>
<feature type="region of interest" description="Disordered" evidence="16">
    <location>
        <begin position="500"/>
        <end position="521"/>
    </location>
</feature>
<comment type="function">
    <text evidence="1 15">tRNA methylase which 2'-O-methylates cytidine(4) in tRNA(Pro) and tRNA(Gly)(GCC), and adenosine(4) in tRNA(His).</text>
</comment>
<keyword evidence="6 15" id="KW-0808">Transferase</keyword>
<dbReference type="PROSITE" id="PS51800">
    <property type="entry name" value="ZF_CHHC_U11_48K"/>
    <property type="match status" value="1"/>
</dbReference>
<keyword evidence="9 15" id="KW-0479">Metal-binding</keyword>
<feature type="domain" description="CHHC U11-48K-type" evidence="17">
    <location>
        <begin position="183"/>
        <end position="210"/>
    </location>
</feature>
<evidence type="ECO:0000256" key="13">
    <source>
        <dbReference type="ARBA" id="ARBA00048635"/>
    </source>
</evidence>
<dbReference type="InterPro" id="IPR039044">
    <property type="entry name" value="Trm13"/>
</dbReference>
<evidence type="ECO:0000256" key="10">
    <source>
        <dbReference type="ARBA" id="ARBA00022771"/>
    </source>
</evidence>
<dbReference type="GO" id="GO:0106050">
    <property type="term" value="F:tRNA 2'-O-methyltransferase activity"/>
    <property type="evidence" value="ECO:0007669"/>
    <property type="project" value="UniProtKB-UniRule"/>
</dbReference>
<evidence type="ECO:0000256" key="8">
    <source>
        <dbReference type="ARBA" id="ARBA00022694"/>
    </source>
</evidence>
<dbReference type="InterPro" id="IPR021721">
    <property type="entry name" value="Znf_CCCH-type_TRM13"/>
</dbReference>
<dbReference type="GO" id="GO:0008270">
    <property type="term" value="F:zinc ion binding"/>
    <property type="evidence" value="ECO:0007669"/>
    <property type="project" value="UniProtKB-KW"/>
</dbReference>
<evidence type="ECO:0000256" key="3">
    <source>
        <dbReference type="ARBA" id="ARBA00012810"/>
    </source>
</evidence>
<keyword evidence="10 15" id="KW-0863">Zinc-finger</keyword>
<evidence type="ECO:0000256" key="14">
    <source>
        <dbReference type="ARBA" id="ARBA00049393"/>
    </source>
</evidence>
<dbReference type="EMBL" id="KV921909">
    <property type="protein sequence ID" value="ORE07141.1"/>
    <property type="molecule type" value="Genomic_DNA"/>
</dbReference>
<evidence type="ECO:0000259" key="17">
    <source>
        <dbReference type="PROSITE" id="PS51800"/>
    </source>
</evidence>
<dbReference type="AlphaFoldDB" id="A0A1X0R587"/>
<keyword evidence="7 15" id="KW-0949">S-adenosyl-L-methionine</keyword>
<dbReference type="Pfam" id="PF05206">
    <property type="entry name" value="TRM13"/>
    <property type="match status" value="1"/>
</dbReference>
<evidence type="ECO:0000256" key="12">
    <source>
        <dbReference type="ARBA" id="ARBA00048165"/>
    </source>
</evidence>